<dbReference type="AlphaFoldDB" id="A0A445F213"/>
<organism evidence="1 2">
    <name type="scientific">Glycine soja</name>
    <name type="common">Wild soybean</name>
    <dbReference type="NCBI Taxonomy" id="3848"/>
    <lineage>
        <taxon>Eukaryota</taxon>
        <taxon>Viridiplantae</taxon>
        <taxon>Streptophyta</taxon>
        <taxon>Embryophyta</taxon>
        <taxon>Tracheophyta</taxon>
        <taxon>Spermatophyta</taxon>
        <taxon>Magnoliopsida</taxon>
        <taxon>eudicotyledons</taxon>
        <taxon>Gunneridae</taxon>
        <taxon>Pentapetalae</taxon>
        <taxon>rosids</taxon>
        <taxon>fabids</taxon>
        <taxon>Fabales</taxon>
        <taxon>Fabaceae</taxon>
        <taxon>Papilionoideae</taxon>
        <taxon>50 kb inversion clade</taxon>
        <taxon>NPAAA clade</taxon>
        <taxon>indigoferoid/millettioid clade</taxon>
        <taxon>Phaseoleae</taxon>
        <taxon>Glycine</taxon>
        <taxon>Glycine subgen. Soja</taxon>
    </lineage>
</organism>
<dbReference type="InterPro" id="IPR032675">
    <property type="entry name" value="LRR_dom_sf"/>
</dbReference>
<name>A0A445F213_GLYSO</name>
<evidence type="ECO:0000313" key="2">
    <source>
        <dbReference type="Proteomes" id="UP000289340"/>
    </source>
</evidence>
<gene>
    <name evidence="1" type="ORF">D0Y65_053422</name>
</gene>
<dbReference type="SUPFAM" id="SSF52047">
    <property type="entry name" value="RNI-like"/>
    <property type="match status" value="1"/>
</dbReference>
<dbReference type="PANTHER" id="PTHR31900:SF34">
    <property type="entry name" value="EMB|CAB62440.1-RELATED"/>
    <property type="match status" value="1"/>
</dbReference>
<evidence type="ECO:0000313" key="1">
    <source>
        <dbReference type="EMBL" id="RZB42822.1"/>
    </source>
</evidence>
<dbReference type="EMBL" id="QZWG01000020">
    <property type="protein sequence ID" value="RZB42822.1"/>
    <property type="molecule type" value="Genomic_DNA"/>
</dbReference>
<dbReference type="InterPro" id="IPR050232">
    <property type="entry name" value="FBL13/AtMIF1-like"/>
</dbReference>
<sequence>MSSGNVNGLSLTPYFHLLFNLSPLVLENPKFSSLLSFSFSFSVRASITIEIPTKPVKIQRHMCSLLTRLTWILHRRKLSCFSFEHGIYILLIRCSALFNCKTLVVLKLIGGLNKNPFLFDFSSIDLPLLTTLHLQSFILERRDTTELPGGSLNLKFLCMSHLYFSGPEARFERFPKLVRATIAIGHVLLEVVNNVKFLHIDWMKDKEEADLILEFQNLTHLELGNYDYTRDWVEGLEVIKRCPSLQILDIDMGSIDMNARGDEGGDWPFPRSVPSCISLHLKISKEETHNNERWC</sequence>
<keyword evidence="2" id="KW-1185">Reference proteome</keyword>
<dbReference type="Gene3D" id="3.80.10.10">
    <property type="entry name" value="Ribonuclease Inhibitor"/>
    <property type="match status" value="1"/>
</dbReference>
<accession>A0A445F213</accession>
<proteinExistence type="predicted"/>
<dbReference type="Proteomes" id="UP000289340">
    <property type="component" value="Chromosome 20"/>
</dbReference>
<protein>
    <submittedName>
        <fullName evidence="1">Uncharacterized protein</fullName>
    </submittedName>
</protein>
<comment type="caution">
    <text evidence="1">The sequence shown here is derived from an EMBL/GenBank/DDBJ whole genome shotgun (WGS) entry which is preliminary data.</text>
</comment>
<dbReference type="PANTHER" id="PTHR31900">
    <property type="entry name" value="F-BOX/RNI SUPERFAMILY PROTEIN-RELATED"/>
    <property type="match status" value="1"/>
</dbReference>
<reference evidence="1 2" key="1">
    <citation type="submission" date="2018-09" db="EMBL/GenBank/DDBJ databases">
        <title>A high-quality reference genome of wild soybean provides a powerful tool to mine soybean genomes.</title>
        <authorList>
            <person name="Xie M."/>
            <person name="Chung C.Y.L."/>
            <person name="Li M.-W."/>
            <person name="Wong F.-L."/>
            <person name="Chan T.-F."/>
            <person name="Lam H.-M."/>
        </authorList>
    </citation>
    <scope>NUCLEOTIDE SEQUENCE [LARGE SCALE GENOMIC DNA]</scope>
    <source>
        <strain evidence="2">cv. W05</strain>
        <tissue evidence="1">Hypocotyl of etiolated seedlings</tissue>
    </source>
</reference>